<feature type="domain" description="Sulfotransferase" evidence="3">
    <location>
        <begin position="905"/>
        <end position="1060"/>
    </location>
</feature>
<dbReference type="Gene3D" id="3.40.50.300">
    <property type="entry name" value="P-loop containing nucleotide triphosphate hydrolases"/>
    <property type="match status" value="1"/>
</dbReference>
<protein>
    <recommendedName>
        <fullName evidence="3">Sulfotransferase domain-containing protein</fullName>
    </recommendedName>
</protein>
<dbReference type="Gene3D" id="3.90.245.10">
    <property type="entry name" value="Ribonucleoside hydrolase-like"/>
    <property type="match status" value="2"/>
</dbReference>
<dbReference type="AlphaFoldDB" id="A0A7S1B0J6"/>
<dbReference type="EMBL" id="HBFQ01064413">
    <property type="protein sequence ID" value="CAD8871315.1"/>
    <property type="molecule type" value="Transcribed_RNA"/>
</dbReference>
<dbReference type="SUPFAM" id="SSF53590">
    <property type="entry name" value="Nucleoside hydrolase"/>
    <property type="match status" value="2"/>
</dbReference>
<organism evidence="4">
    <name type="scientific">Noctiluca scintillans</name>
    <name type="common">Sea sparkle</name>
    <name type="synonym">Red tide dinoflagellate</name>
    <dbReference type="NCBI Taxonomy" id="2966"/>
    <lineage>
        <taxon>Eukaryota</taxon>
        <taxon>Sar</taxon>
        <taxon>Alveolata</taxon>
        <taxon>Dinophyceae</taxon>
        <taxon>Noctilucales</taxon>
        <taxon>Noctilucaceae</taxon>
        <taxon>Noctiluca</taxon>
    </lineage>
</organism>
<evidence type="ECO:0000313" key="4">
    <source>
        <dbReference type="EMBL" id="CAD8871315.1"/>
    </source>
</evidence>
<dbReference type="GO" id="GO:0016799">
    <property type="term" value="F:hydrolase activity, hydrolyzing N-glycosyl compounds"/>
    <property type="evidence" value="ECO:0007669"/>
    <property type="project" value="InterPro"/>
</dbReference>
<sequence>MPVVMIMVGDFGVDVDDEKALCIAVALLRVGVLHSLAVVANTGDSKMRARLAKGTVQALGAGDCPVAAGTTGARLGDDRDYEFGYCEYLASEDKLDPRGGHELIFATLEDAARENREVCFVLNSALTDMMQVLRDPRWPTLLHVVNNVTAMGGIVWESGDLVMDPFACNNVVDLPAATEVYARLSHEVPFYVVSRHASSQVQLGTGTFNGSLHPVAKRFVAVAVNSTQAVWERVHMSMEQRRLANDVLPARCDVNWYYNAFLKSTAPRSLSANDQILPWLRGLNVYDGLSTLVSILVSIGEIADFFDVVGGTMGTTRVIGLDERTHGIKNKELVSELVWELMVMVIGGGDGSWWRRLAQVSGSSQPVDLIMIGDFGKDLDDEKALCVAVAFRRLGLVRRLGVVANLGDSGMRARLAKGTLNELGAGDCPVATGSHGGQPGEELYEHEFKFADYLAPAEALDPRRPVDLVFDMLDAALADNTKACIVLNSALTDMHSVLEDPRWTKSRAVVVAIAAMGGVTEQGGTLGIDPTAANNAFDLQSAERVYATLQAKENHQPPFIVVSRHAAGACQMPRRALDGAKHPVAKRLVGVSEPALQKLWERCYRSKEEREEAKDALPMRCDASWFRSTFLDETSPESLKAADKVWQYVKGFNEYDALTTIAVVAACHARVFNEFFEPAQCTHSNLMAIGVDASLHSIVDPARASELLHDCLVHSFDHRFSTSMILEYNVRGKWEKIQLLAPVRSKGADCWRAILGAVSEPFEVYFQASSEGKRWRLLKKCGPGHDQVVLRAEGTTLHYRLIGGIQAFPFFSQAAWEIMREQFIPDSGDVFLCGSVGCGRAPLQITVLALKAGSVEKVDMGRPYTIEISVARGTLDIPGLGGIPSEDRVFKMLMPGEKMSFRHLKSGWPPGIKVIYCLRDPRDLASRNFTAFGKFLSDDASKVTWPAFLNYWYEGTMQGLVGSDWLENSCYMWEKHKAFPNQVLWLSFEDFIRNRGTVIARIAHFLDCPVSDVLMHDLVRVTQFSETKRLYGKDLGPILQRGMVGDYVNFFSKEDLVRFRREIIQPAISAGLSLPSEYLVDREPV</sequence>
<reference evidence="4" key="1">
    <citation type="submission" date="2021-01" db="EMBL/GenBank/DDBJ databases">
        <authorList>
            <person name="Corre E."/>
            <person name="Pelletier E."/>
            <person name="Niang G."/>
            <person name="Scheremetjew M."/>
            <person name="Finn R."/>
            <person name="Kale V."/>
            <person name="Holt S."/>
            <person name="Cochrane G."/>
            <person name="Meng A."/>
            <person name="Brown T."/>
            <person name="Cohen L."/>
        </authorList>
    </citation>
    <scope>NUCLEOTIDE SEQUENCE</scope>
</reference>
<dbReference type="InterPro" id="IPR000863">
    <property type="entry name" value="Sulfotransferase_dom"/>
</dbReference>
<evidence type="ECO:0000259" key="3">
    <source>
        <dbReference type="Pfam" id="PF00685"/>
    </source>
</evidence>
<gene>
    <name evidence="4" type="ORF">NSCI0253_LOCUS45672</name>
</gene>
<evidence type="ECO:0000256" key="1">
    <source>
        <dbReference type="ARBA" id="ARBA00005771"/>
    </source>
</evidence>
<dbReference type="Pfam" id="PF00685">
    <property type="entry name" value="Sulfotransfer_1"/>
    <property type="match status" value="1"/>
</dbReference>
<dbReference type="PANTHER" id="PTHR11783">
    <property type="entry name" value="SULFOTRANSFERASE SULT"/>
    <property type="match status" value="1"/>
</dbReference>
<name>A0A7S1B0J6_NOCSC</name>
<keyword evidence="2" id="KW-0808">Transferase</keyword>
<comment type="similarity">
    <text evidence="1">Belongs to the sulfotransferase 1 family.</text>
</comment>
<accession>A0A7S1B0J6</accession>
<proteinExistence type="inferred from homology"/>
<dbReference type="SUPFAM" id="SSF52540">
    <property type="entry name" value="P-loop containing nucleoside triphosphate hydrolases"/>
    <property type="match status" value="1"/>
</dbReference>
<dbReference type="GO" id="GO:0008146">
    <property type="term" value="F:sulfotransferase activity"/>
    <property type="evidence" value="ECO:0007669"/>
    <property type="project" value="InterPro"/>
</dbReference>
<evidence type="ECO:0000256" key="2">
    <source>
        <dbReference type="ARBA" id="ARBA00022679"/>
    </source>
</evidence>
<dbReference type="InterPro" id="IPR027417">
    <property type="entry name" value="P-loop_NTPase"/>
</dbReference>
<dbReference type="InterPro" id="IPR036452">
    <property type="entry name" value="Ribo_hydro-like"/>
</dbReference>